<keyword evidence="5" id="KW-0410">Iron transport</keyword>
<dbReference type="EMBL" id="CP048635">
    <property type="protein sequence ID" value="QIB41196.1"/>
    <property type="molecule type" value="Genomic_DNA"/>
</dbReference>
<evidence type="ECO:0000256" key="4">
    <source>
        <dbReference type="ARBA" id="ARBA00022475"/>
    </source>
</evidence>
<keyword evidence="3" id="KW-0813">Transport</keyword>
<evidence type="ECO:0000256" key="10">
    <source>
        <dbReference type="ARBA" id="ARBA00023136"/>
    </source>
</evidence>
<dbReference type="Proteomes" id="UP000464865">
    <property type="component" value="Chromosome M15-12"/>
</dbReference>
<dbReference type="InterPro" id="IPR027417">
    <property type="entry name" value="P-loop_NTPase"/>
</dbReference>
<proteinExistence type="inferred from homology"/>
<reference evidence="12 13" key="1">
    <citation type="submission" date="2020-02" db="EMBL/GenBank/DDBJ databases">
        <title>Plant-Promoting Endophytic Bacterium Rhizobium oryzihabitans sp. nov., Isolated from the Root of Rice.</title>
        <authorList>
            <person name="zhao J."/>
            <person name="Zhang G."/>
        </authorList>
    </citation>
    <scope>NUCLEOTIDE SEQUENCE [LARGE SCALE GENOMIC DNA]</scope>
    <source>
        <strain evidence="12 13">M15</strain>
    </source>
</reference>
<name>A0A7L5BRA3_9HYPH</name>
<evidence type="ECO:0000313" key="13">
    <source>
        <dbReference type="Proteomes" id="UP000464865"/>
    </source>
</evidence>
<dbReference type="PROSITE" id="PS50893">
    <property type="entry name" value="ABC_TRANSPORTER_2"/>
    <property type="match status" value="1"/>
</dbReference>
<feature type="domain" description="ABC transporter" evidence="11">
    <location>
        <begin position="4"/>
        <end position="240"/>
    </location>
</feature>
<dbReference type="InterPro" id="IPR003439">
    <property type="entry name" value="ABC_transporter-like_ATP-bd"/>
</dbReference>
<dbReference type="PROSITE" id="PS00211">
    <property type="entry name" value="ABC_TRANSPORTER_1"/>
    <property type="match status" value="1"/>
</dbReference>
<dbReference type="KEGG" id="roy:G3A56_23280"/>
<evidence type="ECO:0000256" key="1">
    <source>
        <dbReference type="ARBA" id="ARBA00004202"/>
    </source>
</evidence>
<keyword evidence="6" id="KW-0547">Nucleotide-binding</keyword>
<dbReference type="SMART" id="SM00382">
    <property type="entry name" value="AAA"/>
    <property type="match status" value="1"/>
</dbReference>
<evidence type="ECO:0000256" key="5">
    <source>
        <dbReference type="ARBA" id="ARBA00022496"/>
    </source>
</evidence>
<dbReference type="PANTHER" id="PTHR42771:SF2">
    <property type="entry name" value="IRON(3+)-HYDROXAMATE IMPORT ATP-BINDING PROTEIN FHUC"/>
    <property type="match status" value="1"/>
</dbReference>
<keyword evidence="7 12" id="KW-0067">ATP-binding</keyword>
<dbReference type="GO" id="GO:0005886">
    <property type="term" value="C:plasma membrane"/>
    <property type="evidence" value="ECO:0007669"/>
    <property type="project" value="UniProtKB-SubCell"/>
</dbReference>
<evidence type="ECO:0000256" key="2">
    <source>
        <dbReference type="ARBA" id="ARBA00005417"/>
    </source>
</evidence>
<comment type="subcellular location">
    <subcellularLocation>
        <location evidence="1">Cell membrane</location>
        <topology evidence="1">Peripheral membrane protein</topology>
    </subcellularLocation>
</comment>
<gene>
    <name evidence="12" type="ORF">G3A56_23280</name>
</gene>
<dbReference type="AlphaFoldDB" id="A0A7L5BRA3"/>
<dbReference type="PANTHER" id="PTHR42771">
    <property type="entry name" value="IRON(3+)-HYDROXAMATE IMPORT ATP-BINDING PROTEIN FHUC"/>
    <property type="match status" value="1"/>
</dbReference>
<keyword evidence="10" id="KW-0472">Membrane</keyword>
<evidence type="ECO:0000256" key="9">
    <source>
        <dbReference type="ARBA" id="ARBA00023065"/>
    </source>
</evidence>
<keyword evidence="9" id="KW-0406">Ion transport</keyword>
<evidence type="ECO:0000256" key="3">
    <source>
        <dbReference type="ARBA" id="ARBA00022448"/>
    </source>
</evidence>
<comment type="similarity">
    <text evidence="2">Belongs to the ABC transporter superfamily.</text>
</comment>
<evidence type="ECO:0000313" key="12">
    <source>
        <dbReference type="EMBL" id="QIB41196.1"/>
    </source>
</evidence>
<evidence type="ECO:0000256" key="6">
    <source>
        <dbReference type="ARBA" id="ARBA00022741"/>
    </source>
</evidence>
<dbReference type="Gene3D" id="3.40.50.300">
    <property type="entry name" value="P-loop containing nucleotide triphosphate hydrolases"/>
    <property type="match status" value="1"/>
</dbReference>
<dbReference type="InterPro" id="IPR017871">
    <property type="entry name" value="ABC_transporter-like_CS"/>
</dbReference>
<evidence type="ECO:0000259" key="11">
    <source>
        <dbReference type="PROSITE" id="PS50893"/>
    </source>
</evidence>
<evidence type="ECO:0000256" key="8">
    <source>
        <dbReference type="ARBA" id="ARBA00023004"/>
    </source>
</evidence>
<accession>A0A7L5BRA3</accession>
<organism evidence="12 13">
    <name type="scientific">Rhizobium oryzihabitans</name>
    <dbReference type="NCBI Taxonomy" id="2267833"/>
    <lineage>
        <taxon>Bacteria</taxon>
        <taxon>Pseudomonadati</taxon>
        <taxon>Pseudomonadota</taxon>
        <taxon>Alphaproteobacteria</taxon>
        <taxon>Hyphomicrobiales</taxon>
        <taxon>Rhizobiaceae</taxon>
        <taxon>Rhizobium/Agrobacterium group</taxon>
        <taxon>Rhizobium</taxon>
    </lineage>
</organism>
<keyword evidence="4" id="KW-1003">Cell membrane</keyword>
<dbReference type="InterPro" id="IPR051535">
    <property type="entry name" value="Siderophore_ABC-ATPase"/>
</dbReference>
<dbReference type="SUPFAM" id="SSF52540">
    <property type="entry name" value="P-loop containing nucleoside triphosphate hydrolases"/>
    <property type="match status" value="1"/>
</dbReference>
<sequence length="273" mass="29765">MPAAQASGLSVAYDRAHALRDVDIQAQMGRVTVICGANGSGKSTLLKCLAGLEIPTAGKVQLLGRELSELRRRDIARQVAVMAQSPEIPVGLTVEELVEQGRYPHRPWLGRLSATDRDIIDSAIRRVDLQHLRARQLATLSGGERQRAWVAMALAQQPSVLFLDEPTSFLDIRHQAELLTLLRQLNRTEGLTIIAVLHDLNQVMDIADDVILMRKGEVLTTGPARQVLTADLLQLAFGCKVDLVAHPGGADRAYCLIDWIGAAGSPRDHQASE</sequence>
<dbReference type="GO" id="GO:0016887">
    <property type="term" value="F:ATP hydrolysis activity"/>
    <property type="evidence" value="ECO:0007669"/>
    <property type="project" value="InterPro"/>
</dbReference>
<protein>
    <submittedName>
        <fullName evidence="12">ABC transporter ATP-binding protein</fullName>
    </submittedName>
</protein>
<dbReference type="GO" id="GO:0006826">
    <property type="term" value="P:iron ion transport"/>
    <property type="evidence" value="ECO:0007669"/>
    <property type="project" value="UniProtKB-KW"/>
</dbReference>
<dbReference type="FunFam" id="3.40.50.300:FF:000134">
    <property type="entry name" value="Iron-enterobactin ABC transporter ATP-binding protein"/>
    <property type="match status" value="1"/>
</dbReference>
<dbReference type="InterPro" id="IPR003593">
    <property type="entry name" value="AAA+_ATPase"/>
</dbReference>
<dbReference type="GO" id="GO:0005524">
    <property type="term" value="F:ATP binding"/>
    <property type="evidence" value="ECO:0007669"/>
    <property type="project" value="UniProtKB-KW"/>
</dbReference>
<dbReference type="Pfam" id="PF00005">
    <property type="entry name" value="ABC_tran"/>
    <property type="match status" value="1"/>
</dbReference>
<keyword evidence="13" id="KW-1185">Reference proteome</keyword>
<evidence type="ECO:0000256" key="7">
    <source>
        <dbReference type="ARBA" id="ARBA00022840"/>
    </source>
</evidence>
<keyword evidence="8" id="KW-0408">Iron</keyword>